<accession>A0A6J4TB10</accession>
<evidence type="ECO:0000259" key="2">
    <source>
        <dbReference type="Pfam" id="PF05239"/>
    </source>
</evidence>
<evidence type="ECO:0000256" key="1">
    <source>
        <dbReference type="SAM" id="MobiDB-lite"/>
    </source>
</evidence>
<evidence type="ECO:0000259" key="3">
    <source>
        <dbReference type="Pfam" id="PF09557"/>
    </source>
</evidence>
<proteinExistence type="predicted"/>
<dbReference type="PANTHER" id="PTHR38463:SF1">
    <property type="entry name" value="STRESS RESPONSE PROTEIN YSNF"/>
    <property type="match status" value="1"/>
</dbReference>
<dbReference type="InterPro" id="IPR019060">
    <property type="entry name" value="DUF2382"/>
</dbReference>
<dbReference type="InterPro" id="IPR011033">
    <property type="entry name" value="PRC_barrel-like_sf"/>
</dbReference>
<feature type="domain" description="DUF2382" evidence="3">
    <location>
        <begin position="139"/>
        <end position="250"/>
    </location>
</feature>
<feature type="region of interest" description="Disordered" evidence="1">
    <location>
        <begin position="233"/>
        <end position="258"/>
    </location>
</feature>
<reference evidence="4" key="1">
    <citation type="submission" date="2020-02" db="EMBL/GenBank/DDBJ databases">
        <authorList>
            <person name="Meier V. D."/>
        </authorList>
    </citation>
    <scope>NUCLEOTIDE SEQUENCE</scope>
    <source>
        <strain evidence="4">AVDCRST_MAG85</strain>
    </source>
</reference>
<feature type="region of interest" description="Disordered" evidence="1">
    <location>
        <begin position="118"/>
        <end position="151"/>
    </location>
</feature>
<feature type="domain" description="PRC-barrel" evidence="2">
    <location>
        <begin position="9"/>
        <end position="74"/>
    </location>
</feature>
<dbReference type="EMBL" id="CADCVT010000302">
    <property type="protein sequence ID" value="CAA9518538.1"/>
    <property type="molecule type" value="Genomic_DNA"/>
</dbReference>
<dbReference type="Pfam" id="PF05239">
    <property type="entry name" value="PRC"/>
    <property type="match status" value="1"/>
</dbReference>
<organism evidence="4">
    <name type="scientific">uncultured Solirubrobacteraceae bacterium</name>
    <dbReference type="NCBI Taxonomy" id="1162706"/>
    <lineage>
        <taxon>Bacteria</taxon>
        <taxon>Bacillati</taxon>
        <taxon>Actinomycetota</taxon>
        <taxon>Thermoleophilia</taxon>
        <taxon>Solirubrobacterales</taxon>
        <taxon>Solirubrobacteraceae</taxon>
        <taxon>environmental samples</taxon>
    </lineage>
</organism>
<sequence length="258" mass="29099">MPTLQDVQTWKGLNLQDNDGDKIGEIVDVYLDRQSGEPEWLAVKTGLFGSNVSFVPIREARGGGDGVTVPYEKSLVKDAPHAEADGELSPEEERRLYEHYSLEFGDFDYEKEYEAPRDYANEEGGPGHDTSGPNTDNAMTRSEEELRVGKTQTEVGRARLRKFIVTENVETTVPVQREEVRIEREPITDGNVDDALDGPALSEEEHEVTLHAEQPVVEKNVVPKERVRLEKDTFTEEQTVTDEVRKERIEADGDTGRR</sequence>
<feature type="region of interest" description="Disordered" evidence="1">
    <location>
        <begin position="189"/>
        <end position="209"/>
    </location>
</feature>
<gene>
    <name evidence="4" type="ORF">AVDCRST_MAG85-2764</name>
</gene>
<dbReference type="AlphaFoldDB" id="A0A6J4TB10"/>
<name>A0A6J4TB10_9ACTN</name>
<feature type="compositionally biased region" description="Basic and acidic residues" evidence="1">
    <location>
        <begin position="242"/>
        <end position="258"/>
    </location>
</feature>
<protein>
    <submittedName>
        <fullName evidence="4">Putative conserved domain protein</fullName>
    </submittedName>
</protein>
<feature type="compositionally biased region" description="Acidic residues" evidence="1">
    <location>
        <begin position="191"/>
        <end position="206"/>
    </location>
</feature>
<dbReference type="Gene3D" id="3.90.50.10">
    <property type="entry name" value="Photosynthetic Reaction Center, subunit H, domain 2"/>
    <property type="match status" value="1"/>
</dbReference>
<evidence type="ECO:0000313" key="4">
    <source>
        <dbReference type="EMBL" id="CAA9518538.1"/>
    </source>
</evidence>
<dbReference type="Pfam" id="PF09557">
    <property type="entry name" value="DUF2382"/>
    <property type="match status" value="1"/>
</dbReference>
<dbReference type="GO" id="GO:0030077">
    <property type="term" value="C:plasma membrane light-harvesting complex"/>
    <property type="evidence" value="ECO:0007669"/>
    <property type="project" value="InterPro"/>
</dbReference>
<feature type="compositionally biased region" description="Polar residues" evidence="1">
    <location>
        <begin position="131"/>
        <end position="140"/>
    </location>
</feature>
<dbReference type="GO" id="GO:0019684">
    <property type="term" value="P:photosynthesis, light reaction"/>
    <property type="evidence" value="ECO:0007669"/>
    <property type="project" value="InterPro"/>
</dbReference>
<dbReference type="InterPro" id="IPR052967">
    <property type="entry name" value="Stress_Response_Assoc"/>
</dbReference>
<dbReference type="PANTHER" id="PTHR38463">
    <property type="entry name" value="STRESS RESPONSE PROTEIN YSNF"/>
    <property type="match status" value="1"/>
</dbReference>
<dbReference type="InterPro" id="IPR014747">
    <property type="entry name" value="Bac_photo_RC_H_C"/>
</dbReference>
<dbReference type="SUPFAM" id="SSF50346">
    <property type="entry name" value="PRC-barrel domain"/>
    <property type="match status" value="1"/>
</dbReference>
<dbReference type="InterPro" id="IPR027275">
    <property type="entry name" value="PRC-brl_dom"/>
</dbReference>